<dbReference type="Gene3D" id="3.30.70.100">
    <property type="match status" value="1"/>
</dbReference>
<dbReference type="GO" id="GO:0046872">
    <property type="term" value="F:metal ion binding"/>
    <property type="evidence" value="ECO:0007669"/>
    <property type="project" value="UniProtKB-KW"/>
</dbReference>
<feature type="domain" description="HMA" evidence="2">
    <location>
        <begin position="34"/>
        <end position="98"/>
    </location>
</feature>
<dbReference type="AlphaFoldDB" id="A0A7N0V324"/>
<evidence type="ECO:0000256" key="1">
    <source>
        <dbReference type="ARBA" id="ARBA00022723"/>
    </source>
</evidence>
<dbReference type="InterPro" id="IPR036163">
    <property type="entry name" value="HMA_dom_sf"/>
</dbReference>
<keyword evidence="1" id="KW-0479">Metal-binding</keyword>
<accession>A0A7N0V324</accession>
<dbReference type="InterPro" id="IPR006121">
    <property type="entry name" value="HMA_dom"/>
</dbReference>
<dbReference type="PANTHER" id="PTHR22814:SF294">
    <property type="entry name" value="HEAVY METAL-ASSOCIATED ISOPRENYLATED PLANT PROTEIN 27"/>
    <property type="match status" value="1"/>
</dbReference>
<proteinExistence type="predicted"/>
<name>A0A7N0V324_KALFE</name>
<protein>
    <recommendedName>
        <fullName evidence="2">HMA domain-containing protein</fullName>
    </recommendedName>
</protein>
<dbReference type="Proteomes" id="UP000594263">
    <property type="component" value="Unplaced"/>
</dbReference>
<dbReference type="SUPFAM" id="SSF55008">
    <property type="entry name" value="HMA, heavy metal-associated domain"/>
    <property type="match status" value="1"/>
</dbReference>
<evidence type="ECO:0000259" key="2">
    <source>
        <dbReference type="PROSITE" id="PS50846"/>
    </source>
</evidence>
<dbReference type="PROSITE" id="PS50846">
    <property type="entry name" value="HMA_2"/>
    <property type="match status" value="1"/>
</dbReference>
<evidence type="ECO:0000313" key="4">
    <source>
        <dbReference type="Proteomes" id="UP000594263"/>
    </source>
</evidence>
<reference evidence="3" key="1">
    <citation type="submission" date="2021-01" db="UniProtKB">
        <authorList>
            <consortium name="EnsemblPlants"/>
        </authorList>
    </citation>
    <scope>IDENTIFICATION</scope>
</reference>
<dbReference type="EnsemblPlants" id="Kaladp0095s0833.1.v1.1">
    <property type="protein sequence ID" value="Kaladp0095s0833.1.v1.1"/>
    <property type="gene ID" value="Kaladp0095s0833.v1.1"/>
</dbReference>
<evidence type="ECO:0000313" key="3">
    <source>
        <dbReference type="EnsemblPlants" id="Kaladp0095s0833.1.v1.1"/>
    </source>
</evidence>
<dbReference type="OMA" id="MEARIIF"/>
<dbReference type="CDD" id="cd00371">
    <property type="entry name" value="HMA"/>
    <property type="match status" value="1"/>
</dbReference>
<dbReference type="Gramene" id="Kaladp0095s0833.1.v1.1">
    <property type="protein sequence ID" value="Kaladp0095s0833.1.v1.1"/>
    <property type="gene ID" value="Kaladp0095s0833.v1.1"/>
</dbReference>
<sequence>MGALDHFYEIFDLSYWLRVRRQKKALKKKKLRQLQTIEIRIKMDCEGCERRVRQSVDTMKRVTKVEVNTKQHKLTVIGYVDPEKVLKRVKAKTGKAAQFWPYLPYDIVPHPYAPGSYDKKAPSGHVRNVVTDPSKAGDLARVNSMEARIIFAFSEDNAHACVIM</sequence>
<keyword evidence="4" id="KW-1185">Reference proteome</keyword>
<organism evidence="3 4">
    <name type="scientific">Kalanchoe fedtschenkoi</name>
    <name type="common">Lavender scallops</name>
    <name type="synonym">South American air plant</name>
    <dbReference type="NCBI Taxonomy" id="63787"/>
    <lineage>
        <taxon>Eukaryota</taxon>
        <taxon>Viridiplantae</taxon>
        <taxon>Streptophyta</taxon>
        <taxon>Embryophyta</taxon>
        <taxon>Tracheophyta</taxon>
        <taxon>Spermatophyta</taxon>
        <taxon>Magnoliopsida</taxon>
        <taxon>eudicotyledons</taxon>
        <taxon>Gunneridae</taxon>
        <taxon>Pentapetalae</taxon>
        <taxon>Saxifragales</taxon>
        <taxon>Crassulaceae</taxon>
        <taxon>Kalanchoe</taxon>
    </lineage>
</organism>
<dbReference type="PANTHER" id="PTHR22814">
    <property type="entry name" value="COPPER TRANSPORT PROTEIN ATOX1-RELATED"/>
    <property type="match status" value="1"/>
</dbReference>
<dbReference type="Pfam" id="PF00403">
    <property type="entry name" value="HMA"/>
    <property type="match status" value="1"/>
</dbReference>